<dbReference type="SUPFAM" id="SSF52833">
    <property type="entry name" value="Thioredoxin-like"/>
    <property type="match status" value="1"/>
</dbReference>
<evidence type="ECO:0000313" key="3">
    <source>
        <dbReference type="Proteomes" id="UP000617634"/>
    </source>
</evidence>
<name>A0A931MMV8_9SPHN</name>
<keyword evidence="3" id="KW-1185">Reference proteome</keyword>
<keyword evidence="1" id="KW-1133">Transmembrane helix</keyword>
<proteinExistence type="predicted"/>
<dbReference type="InterPro" id="IPR036249">
    <property type="entry name" value="Thioredoxin-like_sf"/>
</dbReference>
<protein>
    <submittedName>
        <fullName evidence="2">Methylamine utilization protein MauD</fullName>
    </submittedName>
</protein>
<reference evidence="2" key="1">
    <citation type="submission" date="2020-11" db="EMBL/GenBank/DDBJ databases">
        <title>Novosphingobium aureum sp. nov., a marine bacterium isolated from sediment of a salt flat.</title>
        <authorList>
            <person name="Yoo Y."/>
            <person name="Kim J.-J."/>
        </authorList>
    </citation>
    <scope>NUCLEOTIDE SEQUENCE</scope>
    <source>
        <strain evidence="2">YJ-S2-02</strain>
    </source>
</reference>
<keyword evidence="1" id="KW-0472">Membrane</keyword>
<dbReference type="AlphaFoldDB" id="A0A931MMV8"/>
<sequence length="200" mass="20563">MLATLIISQVVSWLVILGLGVALLGLARQVGILHTRVAPAGALSTGGGATVGDATDGLSGRSLSGRDIALGGARPGTPLRLLMFVSAQCPLCKGLIPVAKSFAQHERAALTFVGDDEPAAQHAMIAQHGLEAYDFINDPAVGQALGVGKLPFAVLIGEDGEILSKGLVNSREHLESLVIAHEMGVRSVQEYISGLRTAAA</sequence>
<gene>
    <name evidence="2" type="ORF">I5E68_16510</name>
</gene>
<dbReference type="Proteomes" id="UP000617634">
    <property type="component" value="Unassembled WGS sequence"/>
</dbReference>
<dbReference type="EMBL" id="JADZGI010000003">
    <property type="protein sequence ID" value="MBH0114551.1"/>
    <property type="molecule type" value="Genomic_DNA"/>
</dbReference>
<evidence type="ECO:0000256" key="1">
    <source>
        <dbReference type="SAM" id="Phobius"/>
    </source>
</evidence>
<comment type="caution">
    <text evidence="2">The sequence shown here is derived from an EMBL/GenBank/DDBJ whole genome shotgun (WGS) entry which is preliminary data.</text>
</comment>
<organism evidence="2 3">
    <name type="scientific">Novosphingobium aureum</name>
    <dbReference type="NCBI Taxonomy" id="2792964"/>
    <lineage>
        <taxon>Bacteria</taxon>
        <taxon>Pseudomonadati</taxon>
        <taxon>Pseudomonadota</taxon>
        <taxon>Alphaproteobacteria</taxon>
        <taxon>Sphingomonadales</taxon>
        <taxon>Sphingomonadaceae</taxon>
        <taxon>Novosphingobium</taxon>
    </lineage>
</organism>
<evidence type="ECO:0000313" key="2">
    <source>
        <dbReference type="EMBL" id="MBH0114551.1"/>
    </source>
</evidence>
<dbReference type="RefSeq" id="WP_197166047.1">
    <property type="nucleotide sequence ID" value="NZ_JADZGI010000003.1"/>
</dbReference>
<keyword evidence="1" id="KW-0812">Transmembrane</keyword>
<dbReference type="Gene3D" id="3.40.30.10">
    <property type="entry name" value="Glutaredoxin"/>
    <property type="match status" value="1"/>
</dbReference>
<accession>A0A931MMV8</accession>
<feature type="transmembrane region" description="Helical" evidence="1">
    <location>
        <begin position="6"/>
        <end position="26"/>
    </location>
</feature>